<dbReference type="GO" id="GO:0000978">
    <property type="term" value="F:RNA polymerase II cis-regulatory region sequence-specific DNA binding"/>
    <property type="evidence" value="ECO:0007669"/>
    <property type="project" value="TreeGrafter"/>
</dbReference>
<feature type="domain" description="Homeobox" evidence="6">
    <location>
        <begin position="209"/>
        <end position="263"/>
    </location>
</feature>
<evidence type="ECO:0000313" key="8">
    <source>
        <dbReference type="Proteomes" id="UP000094455"/>
    </source>
</evidence>
<name>A0A1E3NDG1_9ASCO</name>
<dbReference type="PROSITE" id="PS00027">
    <property type="entry name" value="HOMEOBOX_1"/>
    <property type="match status" value="1"/>
</dbReference>
<keyword evidence="2 4" id="KW-0371">Homeobox</keyword>
<evidence type="ECO:0000256" key="4">
    <source>
        <dbReference type="PROSITE-ProRule" id="PRU00108"/>
    </source>
</evidence>
<evidence type="ECO:0000259" key="6">
    <source>
        <dbReference type="PROSITE" id="PS50071"/>
    </source>
</evidence>
<dbReference type="PROSITE" id="PS50071">
    <property type="entry name" value="HOMEOBOX_2"/>
    <property type="match status" value="1"/>
</dbReference>
<protein>
    <recommendedName>
        <fullName evidence="6">Homeobox domain-containing protein</fullName>
    </recommendedName>
</protein>
<dbReference type="EMBL" id="KV454009">
    <property type="protein sequence ID" value="ODQ44154.1"/>
    <property type="molecule type" value="Genomic_DNA"/>
</dbReference>
<accession>A0A1E3NDG1</accession>
<dbReference type="CDD" id="cd00086">
    <property type="entry name" value="homeodomain"/>
    <property type="match status" value="1"/>
</dbReference>
<dbReference type="PANTHER" id="PTHR24324:SF9">
    <property type="entry name" value="HOMEOBOX DOMAIN-CONTAINING PROTEIN"/>
    <property type="match status" value="1"/>
</dbReference>
<dbReference type="GO" id="GO:0030154">
    <property type="term" value="P:cell differentiation"/>
    <property type="evidence" value="ECO:0007669"/>
    <property type="project" value="TreeGrafter"/>
</dbReference>
<sequence>MEDLTAQPSNIESTVLPLLSICSLTGEYQEKKVGRKRLKYRKLVDIEELPAAKSVQLVQLIQVCQDTFEKEADVLIDNQMAEEAVDELFLNYKQYLIGLFSLSTQYYEPSKQEYNNYEDTWFSGVDLNLDNTSSSFDTTDSFTFDLNDFDFDYANLTTSTNSEISQSFDFSQSQLCNGPDFLFSDYIQFHDETKENDVKADDYYYSGSRRRITKESRNMLEALFIVKNSPNSAERKLIAERCHLSPAQVRIWFTNKRSRCKRKGC</sequence>
<dbReference type="Proteomes" id="UP000094455">
    <property type="component" value="Unassembled WGS sequence"/>
</dbReference>
<dbReference type="Gene3D" id="1.10.10.60">
    <property type="entry name" value="Homeodomain-like"/>
    <property type="match status" value="1"/>
</dbReference>
<dbReference type="InterPro" id="IPR051000">
    <property type="entry name" value="Homeobox_DNA-bind_prot"/>
</dbReference>
<evidence type="ECO:0000256" key="5">
    <source>
        <dbReference type="RuleBase" id="RU000682"/>
    </source>
</evidence>
<reference evidence="7 8" key="1">
    <citation type="journal article" date="2016" name="Proc. Natl. Acad. Sci. U.S.A.">
        <title>Comparative genomics of biotechnologically important yeasts.</title>
        <authorList>
            <person name="Riley R."/>
            <person name="Haridas S."/>
            <person name="Wolfe K.H."/>
            <person name="Lopes M.R."/>
            <person name="Hittinger C.T."/>
            <person name="Goeker M."/>
            <person name="Salamov A.A."/>
            <person name="Wisecaver J.H."/>
            <person name="Long T.M."/>
            <person name="Calvey C.H."/>
            <person name="Aerts A.L."/>
            <person name="Barry K.W."/>
            <person name="Choi C."/>
            <person name="Clum A."/>
            <person name="Coughlan A.Y."/>
            <person name="Deshpande S."/>
            <person name="Douglass A.P."/>
            <person name="Hanson S.J."/>
            <person name="Klenk H.-P."/>
            <person name="LaButti K.M."/>
            <person name="Lapidus A."/>
            <person name="Lindquist E.A."/>
            <person name="Lipzen A.M."/>
            <person name="Meier-Kolthoff J.P."/>
            <person name="Ohm R.A."/>
            <person name="Otillar R.P."/>
            <person name="Pangilinan J.L."/>
            <person name="Peng Y."/>
            <person name="Rokas A."/>
            <person name="Rosa C.A."/>
            <person name="Scheuner C."/>
            <person name="Sibirny A.A."/>
            <person name="Slot J.C."/>
            <person name="Stielow J.B."/>
            <person name="Sun H."/>
            <person name="Kurtzman C.P."/>
            <person name="Blackwell M."/>
            <person name="Grigoriev I.V."/>
            <person name="Jeffries T.W."/>
        </authorList>
    </citation>
    <scope>NUCLEOTIDE SEQUENCE [LARGE SCALE GENOMIC DNA]</scope>
    <source>
        <strain evidence="7 8">NRRL Y-2026</strain>
    </source>
</reference>
<dbReference type="Pfam" id="PF00046">
    <property type="entry name" value="Homeodomain"/>
    <property type="match status" value="1"/>
</dbReference>
<organism evidence="7 8">
    <name type="scientific">Pichia membranifaciens NRRL Y-2026</name>
    <dbReference type="NCBI Taxonomy" id="763406"/>
    <lineage>
        <taxon>Eukaryota</taxon>
        <taxon>Fungi</taxon>
        <taxon>Dikarya</taxon>
        <taxon>Ascomycota</taxon>
        <taxon>Saccharomycotina</taxon>
        <taxon>Pichiomycetes</taxon>
        <taxon>Pichiales</taxon>
        <taxon>Pichiaceae</taxon>
        <taxon>Pichia</taxon>
    </lineage>
</organism>
<gene>
    <name evidence="7" type="ORF">PICMEDRAFT_184953</name>
</gene>
<dbReference type="InterPro" id="IPR017970">
    <property type="entry name" value="Homeobox_CS"/>
</dbReference>
<dbReference type="STRING" id="763406.A0A1E3NDG1"/>
<dbReference type="PANTHER" id="PTHR24324">
    <property type="entry name" value="HOMEOBOX PROTEIN HHEX"/>
    <property type="match status" value="1"/>
</dbReference>
<dbReference type="AlphaFoldDB" id="A0A1E3NDG1"/>
<dbReference type="InterPro" id="IPR009057">
    <property type="entry name" value="Homeodomain-like_sf"/>
</dbReference>
<evidence type="ECO:0000256" key="2">
    <source>
        <dbReference type="ARBA" id="ARBA00023155"/>
    </source>
</evidence>
<dbReference type="RefSeq" id="XP_019015267.1">
    <property type="nucleotide sequence ID" value="XM_019162025.1"/>
</dbReference>
<proteinExistence type="predicted"/>
<evidence type="ECO:0000313" key="7">
    <source>
        <dbReference type="EMBL" id="ODQ44154.1"/>
    </source>
</evidence>
<dbReference type="GO" id="GO:0005634">
    <property type="term" value="C:nucleus"/>
    <property type="evidence" value="ECO:0007669"/>
    <property type="project" value="UniProtKB-SubCell"/>
</dbReference>
<keyword evidence="3 4" id="KW-0539">Nucleus</keyword>
<dbReference type="GO" id="GO:0000981">
    <property type="term" value="F:DNA-binding transcription factor activity, RNA polymerase II-specific"/>
    <property type="evidence" value="ECO:0007669"/>
    <property type="project" value="InterPro"/>
</dbReference>
<evidence type="ECO:0000256" key="3">
    <source>
        <dbReference type="ARBA" id="ARBA00023242"/>
    </source>
</evidence>
<dbReference type="InterPro" id="IPR001356">
    <property type="entry name" value="HD"/>
</dbReference>
<dbReference type="OrthoDB" id="2109411at2759"/>
<dbReference type="SUPFAM" id="SSF46689">
    <property type="entry name" value="Homeodomain-like"/>
    <property type="match status" value="1"/>
</dbReference>
<keyword evidence="1 4" id="KW-0238">DNA-binding</keyword>
<keyword evidence="8" id="KW-1185">Reference proteome</keyword>
<feature type="DNA-binding region" description="Homeobox" evidence="4">
    <location>
        <begin position="211"/>
        <end position="264"/>
    </location>
</feature>
<comment type="subcellular location">
    <subcellularLocation>
        <location evidence="4 5">Nucleus</location>
    </subcellularLocation>
</comment>
<evidence type="ECO:0000256" key="1">
    <source>
        <dbReference type="ARBA" id="ARBA00023125"/>
    </source>
</evidence>
<dbReference type="GeneID" id="30178712"/>
<dbReference type="SMART" id="SM00389">
    <property type="entry name" value="HOX"/>
    <property type="match status" value="1"/>
</dbReference>